<gene>
    <name evidence="2" type="ORF">NMS_1970</name>
</gene>
<organism evidence="2 3">
    <name type="scientific">Nonlabens marinus S1-08</name>
    <dbReference type="NCBI Taxonomy" id="1454201"/>
    <lineage>
        <taxon>Bacteria</taxon>
        <taxon>Pseudomonadati</taxon>
        <taxon>Bacteroidota</taxon>
        <taxon>Flavobacteriia</taxon>
        <taxon>Flavobacteriales</taxon>
        <taxon>Flavobacteriaceae</taxon>
        <taxon>Nonlabens</taxon>
    </lineage>
</organism>
<feature type="region of interest" description="Disordered" evidence="1">
    <location>
        <begin position="1"/>
        <end position="51"/>
    </location>
</feature>
<evidence type="ECO:0000256" key="1">
    <source>
        <dbReference type="SAM" id="MobiDB-lite"/>
    </source>
</evidence>
<dbReference type="EMBL" id="AP014548">
    <property type="protein sequence ID" value="BAO55979.1"/>
    <property type="molecule type" value="Genomic_DNA"/>
</dbReference>
<protein>
    <submittedName>
        <fullName evidence="2">Uncharacterized protein</fullName>
    </submittedName>
</protein>
<name>W8VQY9_9FLAO</name>
<proteinExistence type="predicted"/>
<feature type="compositionally biased region" description="Basic and acidic residues" evidence="1">
    <location>
        <begin position="1"/>
        <end position="10"/>
    </location>
</feature>
<accession>W8VQY9</accession>
<dbReference type="KEGG" id="nmf:NMS_1970"/>
<dbReference type="RefSeq" id="WP_173405824.1">
    <property type="nucleotide sequence ID" value="NZ_AP014548.1"/>
</dbReference>
<feature type="compositionally biased region" description="Basic residues" evidence="1">
    <location>
        <begin position="11"/>
        <end position="28"/>
    </location>
</feature>
<dbReference type="HOGENOM" id="CLU_210278_0_0_10"/>
<evidence type="ECO:0000313" key="2">
    <source>
        <dbReference type="EMBL" id="BAO55979.1"/>
    </source>
</evidence>
<dbReference type="Proteomes" id="UP000031760">
    <property type="component" value="Chromosome"/>
</dbReference>
<sequence length="51" mass="5939">MAKTGKEKNTKNKGKHSKLMDRKKNKLRSQKETRAQRLKEIVKATQAQKES</sequence>
<reference evidence="2 3" key="1">
    <citation type="journal article" date="2014" name="Proc. Natl. Acad. Sci. U.S.A.">
        <title>Functional characterization of flavobacteria rhodopsins reveals a unique class of light-driven chloride pump in bacteria.</title>
        <authorList>
            <person name="Yoshizawa S."/>
            <person name="Kumagai Y."/>
            <person name="Kim H."/>
            <person name="Ogura Y."/>
            <person name="Hayashi T."/>
            <person name="Iwasaki W."/>
            <person name="DeLong E.F."/>
            <person name="Kogure K."/>
        </authorList>
    </citation>
    <scope>NUCLEOTIDE SEQUENCE [LARGE SCALE GENOMIC DNA]</scope>
    <source>
        <strain evidence="2 3">S1-08</strain>
    </source>
</reference>
<feature type="compositionally biased region" description="Basic and acidic residues" evidence="1">
    <location>
        <begin position="29"/>
        <end position="42"/>
    </location>
</feature>
<evidence type="ECO:0000313" key="3">
    <source>
        <dbReference type="Proteomes" id="UP000031760"/>
    </source>
</evidence>
<dbReference type="AlphaFoldDB" id="W8VQY9"/>
<keyword evidence="3" id="KW-1185">Reference proteome</keyword>